<dbReference type="OrthoDB" id="148175at2"/>
<protein>
    <submittedName>
        <fullName evidence="2">Methyltransferase domain</fullName>
    </submittedName>
</protein>
<evidence type="ECO:0000313" key="3">
    <source>
        <dbReference type="Proteomes" id="UP000254701"/>
    </source>
</evidence>
<accession>A0A381IP74</accession>
<dbReference type="GO" id="GO:0032259">
    <property type="term" value="P:methylation"/>
    <property type="evidence" value="ECO:0007669"/>
    <property type="project" value="UniProtKB-KW"/>
</dbReference>
<dbReference type="Proteomes" id="UP000254701">
    <property type="component" value="Unassembled WGS sequence"/>
</dbReference>
<dbReference type="InterPro" id="IPR013216">
    <property type="entry name" value="Methyltransf_11"/>
</dbReference>
<dbReference type="Pfam" id="PF08241">
    <property type="entry name" value="Methyltransf_11"/>
    <property type="match status" value="1"/>
</dbReference>
<keyword evidence="2" id="KW-0808">Transferase</keyword>
<feature type="domain" description="Methyltransferase type 11" evidence="1">
    <location>
        <begin position="105"/>
        <end position="154"/>
    </location>
</feature>
<dbReference type="GO" id="GO:0008757">
    <property type="term" value="F:S-adenosylmethionine-dependent methyltransferase activity"/>
    <property type="evidence" value="ECO:0007669"/>
    <property type="project" value="InterPro"/>
</dbReference>
<dbReference type="InterPro" id="IPR029063">
    <property type="entry name" value="SAM-dependent_MTases_sf"/>
</dbReference>
<proteinExistence type="predicted"/>
<dbReference type="Gene3D" id="3.40.50.150">
    <property type="entry name" value="Vaccinia Virus protein VP39"/>
    <property type="match status" value="1"/>
</dbReference>
<gene>
    <name evidence="2" type="ORF">NCTC10684_05723</name>
</gene>
<name>A0A381IP74_AMIAI</name>
<dbReference type="EMBL" id="UFSM01000005">
    <property type="protein sequence ID" value="SUY29490.1"/>
    <property type="molecule type" value="Genomic_DNA"/>
</dbReference>
<keyword evidence="2" id="KW-0489">Methyltransferase</keyword>
<dbReference type="CDD" id="cd02440">
    <property type="entry name" value="AdoMet_MTases"/>
    <property type="match status" value="1"/>
</dbReference>
<evidence type="ECO:0000313" key="2">
    <source>
        <dbReference type="EMBL" id="SUY29490.1"/>
    </source>
</evidence>
<evidence type="ECO:0000259" key="1">
    <source>
        <dbReference type="Pfam" id="PF08241"/>
    </source>
</evidence>
<sequence>MSELPFRLELPGFCPICRRRTTFQANGPWLRGTLLCSTCPNGSVPRERALALVLEEAAPNWRALRIHESSPANRGISVILARDCPGYVGSHYFPDHERGASVNGWRNEDIECQTFADAEFDLVVSLDVMEHVFNPEAAFKEIFRTLKPGGYYVCTFPIQRSQVQALGVRASISGGHITHHKEPEYHGNPINHEGALVTVDYGYSIHQLIAEWVPFEVRISRFSDREHGILGEYTEVVVCQKPGRPPPMSMRSQWVRRALRTVLKRLFG</sequence>
<reference evidence="2 3" key="1">
    <citation type="submission" date="2018-06" db="EMBL/GenBank/DDBJ databases">
        <authorList>
            <consortium name="Pathogen Informatics"/>
            <person name="Doyle S."/>
        </authorList>
    </citation>
    <scope>NUCLEOTIDE SEQUENCE [LARGE SCALE GENOMIC DNA]</scope>
    <source>
        <strain evidence="2 3">NCTC10684</strain>
    </source>
</reference>
<dbReference type="AlphaFoldDB" id="A0A381IP74"/>
<organism evidence="2 3">
    <name type="scientific">Aminobacter aminovorans</name>
    <name type="common">Chelatobacter heintzii</name>
    <dbReference type="NCBI Taxonomy" id="83263"/>
    <lineage>
        <taxon>Bacteria</taxon>
        <taxon>Pseudomonadati</taxon>
        <taxon>Pseudomonadota</taxon>
        <taxon>Alphaproteobacteria</taxon>
        <taxon>Hyphomicrobiales</taxon>
        <taxon>Phyllobacteriaceae</taxon>
        <taxon>Aminobacter</taxon>
    </lineage>
</organism>
<dbReference type="SUPFAM" id="SSF53335">
    <property type="entry name" value="S-adenosyl-L-methionine-dependent methyltransferases"/>
    <property type="match status" value="1"/>
</dbReference>